<feature type="transmembrane region" description="Helical" evidence="6">
    <location>
        <begin position="42"/>
        <end position="58"/>
    </location>
</feature>
<dbReference type="STRING" id="126957.T1JH74"/>
<dbReference type="GO" id="GO:0016020">
    <property type="term" value="C:membrane"/>
    <property type="evidence" value="ECO:0007669"/>
    <property type="project" value="UniProtKB-SubCell"/>
</dbReference>
<dbReference type="eggNOG" id="KOG3030">
    <property type="taxonomic scope" value="Eukaryota"/>
</dbReference>
<dbReference type="Gene3D" id="1.20.144.10">
    <property type="entry name" value="Phosphatidic acid phosphatase type 2/haloperoxidase"/>
    <property type="match status" value="1"/>
</dbReference>
<dbReference type="GO" id="GO:0008195">
    <property type="term" value="F:phosphatidate phosphatase activity"/>
    <property type="evidence" value="ECO:0007669"/>
    <property type="project" value="TreeGrafter"/>
</dbReference>
<dbReference type="GO" id="GO:0046839">
    <property type="term" value="P:phospholipid dephosphorylation"/>
    <property type="evidence" value="ECO:0007669"/>
    <property type="project" value="TreeGrafter"/>
</dbReference>
<dbReference type="SMART" id="SM00014">
    <property type="entry name" value="acidPPc"/>
    <property type="match status" value="1"/>
</dbReference>
<evidence type="ECO:0000256" key="3">
    <source>
        <dbReference type="ARBA" id="ARBA00022692"/>
    </source>
</evidence>
<evidence type="ECO:0000259" key="7">
    <source>
        <dbReference type="SMART" id="SM00014"/>
    </source>
</evidence>
<feature type="transmembrane region" description="Helical" evidence="6">
    <location>
        <begin position="236"/>
        <end position="255"/>
    </location>
</feature>
<organism evidence="8 9">
    <name type="scientific">Strigamia maritima</name>
    <name type="common">European centipede</name>
    <name type="synonym">Geophilus maritimus</name>
    <dbReference type="NCBI Taxonomy" id="126957"/>
    <lineage>
        <taxon>Eukaryota</taxon>
        <taxon>Metazoa</taxon>
        <taxon>Ecdysozoa</taxon>
        <taxon>Arthropoda</taxon>
        <taxon>Myriapoda</taxon>
        <taxon>Chilopoda</taxon>
        <taxon>Pleurostigmophora</taxon>
        <taxon>Geophilomorpha</taxon>
        <taxon>Linotaeniidae</taxon>
        <taxon>Strigamia</taxon>
    </lineage>
</organism>
<keyword evidence="5 6" id="KW-0472">Membrane</keyword>
<dbReference type="HOGENOM" id="CLU_021458_5_4_1"/>
<dbReference type="UniPathway" id="UPA00085"/>
<name>T1JH74_STRMM</name>
<proteinExistence type="inferred from homology"/>
<evidence type="ECO:0000256" key="4">
    <source>
        <dbReference type="ARBA" id="ARBA00022989"/>
    </source>
</evidence>
<accession>T1JH74</accession>
<feature type="transmembrane region" description="Helical" evidence="6">
    <location>
        <begin position="70"/>
        <end position="91"/>
    </location>
</feature>
<dbReference type="AlphaFoldDB" id="T1JH74"/>
<dbReference type="InterPro" id="IPR043216">
    <property type="entry name" value="PAP-like"/>
</dbReference>
<evidence type="ECO:0000256" key="5">
    <source>
        <dbReference type="ARBA" id="ARBA00023136"/>
    </source>
</evidence>
<comment type="similarity">
    <text evidence="2">Belongs to the PA-phosphatase related phosphoesterase family.</text>
</comment>
<protein>
    <recommendedName>
        <fullName evidence="7">Phosphatidic acid phosphatase type 2/haloperoxidase domain-containing protein</fullName>
    </recommendedName>
</protein>
<evidence type="ECO:0000256" key="2">
    <source>
        <dbReference type="ARBA" id="ARBA00008816"/>
    </source>
</evidence>
<feature type="domain" description="Phosphatidic acid phosphatase type 2/haloperoxidase" evidence="7">
    <location>
        <begin position="69"/>
        <end position="199"/>
    </location>
</feature>
<dbReference type="InterPro" id="IPR000326">
    <property type="entry name" value="PAP2/HPO"/>
</dbReference>
<dbReference type="EnsemblMetazoa" id="SMAR013204-RA">
    <property type="protein sequence ID" value="SMAR013204-PA"/>
    <property type="gene ID" value="SMAR013204"/>
</dbReference>
<dbReference type="InterPro" id="IPR036938">
    <property type="entry name" value="PAP2/HPO_sf"/>
</dbReference>
<sequence length="256" mass="30019">KSELIEPFQRKIQNEELWLYKNPRTPSYVPVAILWICKLKDYPFVIFVPLFFITVYGITKRDKSDSLQAVLAVSLTLCLNGVLTNVIKLVVGRPRPDFFWRCFPDGFVNSEMNCTGNILEIANGRKSFPSGHSISFASMGFTTFYLAGKLYCFNFKGRGQSWRLCCALFPLCAALMIALSRTADYHHHWQGSMFYVVLFLAWELLMFVTINIIHLYTIYIQNDHLYHAHFHIQDIIIINFYYFFLQHFSIFFYNVY</sequence>
<evidence type="ECO:0000313" key="8">
    <source>
        <dbReference type="EnsemblMetazoa" id="SMAR013204-PA"/>
    </source>
</evidence>
<keyword evidence="9" id="KW-1185">Reference proteome</keyword>
<keyword evidence="3 6" id="KW-0812">Transmembrane</keyword>
<dbReference type="CDD" id="cd03390">
    <property type="entry name" value="PAP2_containing_1_like"/>
    <property type="match status" value="1"/>
</dbReference>
<evidence type="ECO:0000256" key="6">
    <source>
        <dbReference type="SAM" id="Phobius"/>
    </source>
</evidence>
<reference evidence="8" key="2">
    <citation type="submission" date="2015-02" db="UniProtKB">
        <authorList>
            <consortium name="EnsemblMetazoa"/>
        </authorList>
    </citation>
    <scope>IDENTIFICATION</scope>
</reference>
<dbReference type="Proteomes" id="UP000014500">
    <property type="component" value="Unassembled WGS sequence"/>
</dbReference>
<comment type="subcellular location">
    <subcellularLocation>
        <location evidence="1">Membrane</location>
        <topology evidence="1">Multi-pass membrane protein</topology>
    </subcellularLocation>
</comment>
<dbReference type="SUPFAM" id="SSF48317">
    <property type="entry name" value="Acid phosphatase/Vanadium-dependent haloperoxidase"/>
    <property type="match status" value="1"/>
</dbReference>
<feature type="transmembrane region" description="Helical" evidence="6">
    <location>
        <begin position="193"/>
        <end position="216"/>
    </location>
</feature>
<evidence type="ECO:0000313" key="9">
    <source>
        <dbReference type="Proteomes" id="UP000014500"/>
    </source>
</evidence>
<reference evidence="9" key="1">
    <citation type="submission" date="2011-05" db="EMBL/GenBank/DDBJ databases">
        <authorList>
            <person name="Richards S.R."/>
            <person name="Qu J."/>
            <person name="Jiang H."/>
            <person name="Jhangiani S.N."/>
            <person name="Agravi P."/>
            <person name="Goodspeed R."/>
            <person name="Gross S."/>
            <person name="Mandapat C."/>
            <person name="Jackson L."/>
            <person name="Mathew T."/>
            <person name="Pu L."/>
            <person name="Thornton R."/>
            <person name="Saada N."/>
            <person name="Wilczek-Boney K.B."/>
            <person name="Lee S."/>
            <person name="Kovar C."/>
            <person name="Wu Y."/>
            <person name="Scherer S.E."/>
            <person name="Worley K.C."/>
            <person name="Muzny D.M."/>
            <person name="Gibbs R."/>
        </authorList>
    </citation>
    <scope>NUCLEOTIDE SEQUENCE</scope>
    <source>
        <strain evidence="9">Brora</strain>
    </source>
</reference>
<feature type="transmembrane region" description="Helical" evidence="6">
    <location>
        <begin position="164"/>
        <end position="181"/>
    </location>
</feature>
<evidence type="ECO:0000256" key="1">
    <source>
        <dbReference type="ARBA" id="ARBA00004141"/>
    </source>
</evidence>
<dbReference type="PANTHER" id="PTHR10165">
    <property type="entry name" value="LIPID PHOSPHATE PHOSPHATASE"/>
    <property type="match status" value="1"/>
</dbReference>
<dbReference type="PhylomeDB" id="T1JH74"/>
<dbReference type="PANTHER" id="PTHR10165:SF35">
    <property type="entry name" value="RE23632P"/>
    <property type="match status" value="1"/>
</dbReference>
<keyword evidence="4 6" id="KW-1133">Transmembrane helix</keyword>
<dbReference type="EMBL" id="JH432222">
    <property type="status" value="NOT_ANNOTATED_CDS"/>
    <property type="molecule type" value="Genomic_DNA"/>
</dbReference>
<dbReference type="GO" id="GO:0006644">
    <property type="term" value="P:phospholipid metabolic process"/>
    <property type="evidence" value="ECO:0007669"/>
    <property type="project" value="UniProtKB-UniPathway"/>
</dbReference>
<dbReference type="Pfam" id="PF01569">
    <property type="entry name" value="PAP2"/>
    <property type="match status" value="1"/>
</dbReference>